<dbReference type="InParanoid" id="E2A663"/>
<protein>
    <submittedName>
        <fullName evidence="3">Uncharacterized protein</fullName>
    </submittedName>
</protein>
<feature type="compositionally biased region" description="Basic and acidic residues" evidence="1">
    <location>
        <begin position="8"/>
        <end position="23"/>
    </location>
</feature>
<feature type="region of interest" description="Disordered" evidence="1">
    <location>
        <begin position="61"/>
        <end position="84"/>
    </location>
</feature>
<sequence length="279" mass="32263">MPLGKPTYLEKKSTRSKPPEKIDLNSTATAARGDCRSYEYIRIHAFRACRDKKSHRAIPVKCKKESRPDASKDSREKVEMEGEQASYCGNRTEHLHQRTTLGYESAQETIKNLKGGRRKTDLQIDYELCENSIYGTHGFVVVSGYRDYICGRTSEVTDRPIPIFARTWKVKLAGIHRRLASDDMYSAIWKLLGTMERQRKLLGRTVISQTRINPYSWSRPRQGNQQDIQQEMHGILEMYITYLRIILLVHTTHISPILITLMILANHYLDYIMVPSINT</sequence>
<keyword evidence="2" id="KW-1133">Transmembrane helix</keyword>
<dbReference type="Proteomes" id="UP000000311">
    <property type="component" value="Unassembled WGS sequence"/>
</dbReference>
<dbReference type="EMBL" id="GL437108">
    <property type="protein sequence ID" value="EFN71122.1"/>
    <property type="molecule type" value="Genomic_DNA"/>
</dbReference>
<feature type="region of interest" description="Disordered" evidence="1">
    <location>
        <begin position="1"/>
        <end position="25"/>
    </location>
</feature>
<evidence type="ECO:0000313" key="4">
    <source>
        <dbReference type="Proteomes" id="UP000000311"/>
    </source>
</evidence>
<evidence type="ECO:0000256" key="1">
    <source>
        <dbReference type="SAM" id="MobiDB-lite"/>
    </source>
</evidence>
<keyword evidence="4" id="KW-1185">Reference proteome</keyword>
<accession>E2A663</accession>
<reference evidence="3 4" key="1">
    <citation type="journal article" date="2010" name="Science">
        <title>Genomic comparison of the ants Camponotus floridanus and Harpegnathos saltator.</title>
        <authorList>
            <person name="Bonasio R."/>
            <person name="Zhang G."/>
            <person name="Ye C."/>
            <person name="Mutti N.S."/>
            <person name="Fang X."/>
            <person name="Qin N."/>
            <person name="Donahue G."/>
            <person name="Yang P."/>
            <person name="Li Q."/>
            <person name="Li C."/>
            <person name="Zhang P."/>
            <person name="Huang Z."/>
            <person name="Berger S.L."/>
            <person name="Reinberg D."/>
            <person name="Wang J."/>
            <person name="Liebig J."/>
        </authorList>
    </citation>
    <scope>NUCLEOTIDE SEQUENCE [LARGE SCALE GENOMIC DNA]</scope>
    <source>
        <strain evidence="4">C129</strain>
    </source>
</reference>
<proteinExistence type="predicted"/>
<name>E2A663_CAMFO</name>
<keyword evidence="2" id="KW-0812">Transmembrane</keyword>
<dbReference type="AlphaFoldDB" id="E2A663"/>
<gene>
    <name evidence="3" type="ORF">EAG_06279</name>
</gene>
<evidence type="ECO:0000313" key="3">
    <source>
        <dbReference type="EMBL" id="EFN71122.1"/>
    </source>
</evidence>
<keyword evidence="2" id="KW-0472">Membrane</keyword>
<feature type="compositionally biased region" description="Basic and acidic residues" evidence="1">
    <location>
        <begin position="62"/>
        <end position="80"/>
    </location>
</feature>
<evidence type="ECO:0000256" key="2">
    <source>
        <dbReference type="SAM" id="Phobius"/>
    </source>
</evidence>
<organism evidence="4">
    <name type="scientific">Camponotus floridanus</name>
    <name type="common">Florida carpenter ant</name>
    <dbReference type="NCBI Taxonomy" id="104421"/>
    <lineage>
        <taxon>Eukaryota</taxon>
        <taxon>Metazoa</taxon>
        <taxon>Ecdysozoa</taxon>
        <taxon>Arthropoda</taxon>
        <taxon>Hexapoda</taxon>
        <taxon>Insecta</taxon>
        <taxon>Pterygota</taxon>
        <taxon>Neoptera</taxon>
        <taxon>Endopterygota</taxon>
        <taxon>Hymenoptera</taxon>
        <taxon>Apocrita</taxon>
        <taxon>Aculeata</taxon>
        <taxon>Formicoidea</taxon>
        <taxon>Formicidae</taxon>
        <taxon>Formicinae</taxon>
        <taxon>Camponotus</taxon>
    </lineage>
</organism>
<feature type="transmembrane region" description="Helical" evidence="2">
    <location>
        <begin position="242"/>
        <end position="265"/>
    </location>
</feature>